<dbReference type="InParanoid" id="A0A218ZBL7"/>
<feature type="compositionally biased region" description="Low complexity" evidence="1">
    <location>
        <begin position="25"/>
        <end position="37"/>
    </location>
</feature>
<evidence type="ECO:0000313" key="2">
    <source>
        <dbReference type="EMBL" id="OWP04566.1"/>
    </source>
</evidence>
<gene>
    <name evidence="2" type="ORF">B2J93_1425</name>
</gene>
<dbReference type="EMBL" id="MZNU01000102">
    <property type="protein sequence ID" value="OWP04566.1"/>
    <property type="molecule type" value="Genomic_DNA"/>
</dbReference>
<dbReference type="AlphaFoldDB" id="A0A218ZBL7"/>
<evidence type="ECO:0000313" key="3">
    <source>
        <dbReference type="Proteomes" id="UP000242519"/>
    </source>
</evidence>
<feature type="region of interest" description="Disordered" evidence="1">
    <location>
        <begin position="17"/>
        <end position="44"/>
    </location>
</feature>
<proteinExistence type="predicted"/>
<dbReference type="Proteomes" id="UP000242519">
    <property type="component" value="Unassembled WGS sequence"/>
</dbReference>
<keyword evidence="3" id="KW-1185">Reference proteome</keyword>
<evidence type="ECO:0000256" key="1">
    <source>
        <dbReference type="SAM" id="MobiDB-lite"/>
    </source>
</evidence>
<accession>A0A218ZBL7</accession>
<comment type="caution">
    <text evidence="2">The sequence shown here is derived from an EMBL/GenBank/DDBJ whole genome shotgun (WGS) entry which is preliminary data.</text>
</comment>
<name>A0A218ZBL7_9HELO</name>
<organism evidence="2 3">
    <name type="scientific">Diplocarpon coronariae</name>
    <dbReference type="NCBI Taxonomy" id="2795749"/>
    <lineage>
        <taxon>Eukaryota</taxon>
        <taxon>Fungi</taxon>
        <taxon>Dikarya</taxon>
        <taxon>Ascomycota</taxon>
        <taxon>Pezizomycotina</taxon>
        <taxon>Leotiomycetes</taxon>
        <taxon>Helotiales</taxon>
        <taxon>Drepanopezizaceae</taxon>
        <taxon>Diplocarpon</taxon>
    </lineage>
</organism>
<protein>
    <submittedName>
        <fullName evidence="2">Uncharacterized protein</fullName>
    </submittedName>
</protein>
<dbReference type="OrthoDB" id="3431997at2759"/>
<reference evidence="2 3" key="1">
    <citation type="submission" date="2017-04" db="EMBL/GenBank/DDBJ databases">
        <title>Draft genome sequence of Marssonina coronaria NL1: causal agent of apple blotch.</title>
        <authorList>
            <person name="Cheng Q."/>
        </authorList>
    </citation>
    <scope>NUCLEOTIDE SEQUENCE [LARGE SCALE GENOMIC DNA]</scope>
    <source>
        <strain evidence="2 3">NL1</strain>
    </source>
</reference>
<sequence length="307" mass="34439">MQHPNSRAKWMEVLGFGEDYSPQGSRSNADSSPTSSSDGREPTHELVRRLLPCPPVYSAYPRLPRNITFFRCKGDILICPSPPASAQDDMGTLPASPLHRFYITIQKDTSPARCTSRPEITLHSGPSKASTVISFAKFHSVTQATSITLCPAPTNAVGKFVITNFSRPRCPEKQRIRPRFQYEELVPTSGILRSEKYEFCHGLSGSGKREKFEWRYSSGPLTRMIRQDSGGLRLVRVSTGDVMAVYAGLRQTSRATNPSRMLGMFRFLRGDEMADLGEEFELLAVMTILSLVERGRRSQRRTKRLFG</sequence>